<evidence type="ECO:0000256" key="11">
    <source>
        <dbReference type="ARBA" id="ARBA00023284"/>
    </source>
</evidence>
<keyword evidence="8" id="KW-0560">Oxidoreductase</keyword>
<keyword evidence="4" id="KW-0575">Peroxidase</keyword>
<evidence type="ECO:0000256" key="4">
    <source>
        <dbReference type="ARBA" id="ARBA00022559"/>
    </source>
</evidence>
<keyword evidence="5" id="KW-0934">Plastid</keyword>
<evidence type="ECO:0000256" key="8">
    <source>
        <dbReference type="ARBA" id="ARBA00023002"/>
    </source>
</evidence>
<dbReference type="CDD" id="cd03017">
    <property type="entry name" value="PRX_BCP"/>
    <property type="match status" value="1"/>
</dbReference>
<keyword evidence="6" id="KW-0049">Antioxidant</keyword>
<feature type="domain" description="Thioredoxin" evidence="16">
    <location>
        <begin position="39"/>
        <end position="193"/>
    </location>
</feature>
<dbReference type="InterPro" id="IPR013766">
    <property type="entry name" value="Thioredoxin_domain"/>
</dbReference>
<evidence type="ECO:0000256" key="10">
    <source>
        <dbReference type="ARBA" id="ARBA00023157"/>
    </source>
</evidence>
<keyword evidence="7" id="KW-0809">Transit peptide</keyword>
<dbReference type="Gene3D" id="3.40.30.10">
    <property type="entry name" value="Glutaredoxin"/>
    <property type="match status" value="1"/>
</dbReference>
<dbReference type="InterPro" id="IPR036249">
    <property type="entry name" value="Thioredoxin-like_sf"/>
</dbReference>
<dbReference type="AlphaFoldDB" id="A0A7S3VHC4"/>
<evidence type="ECO:0000256" key="2">
    <source>
        <dbReference type="ARBA" id="ARBA00013017"/>
    </source>
</evidence>
<sequence length="193" mass="21124">MLAKQTCAPCSRATLSRKCSSVAMTPRSRKLSTIAKAELKTGDKMQDYPDYYRVLRRSDGDATALSSFQGKQPVVLFFYPKQGTPGCTKEACAFRDEYSRFTDMGAAVFGISSDSPEENAAWAKANNLPFPLLTDSNSILRKSFGIKADFLGLLPGRQTYVIDKSGKVVCTFNDQLNAEKHVSEALNALKAAN</sequence>
<keyword evidence="3" id="KW-0150">Chloroplast</keyword>
<dbReference type="GO" id="GO:0034599">
    <property type="term" value="P:cellular response to oxidative stress"/>
    <property type="evidence" value="ECO:0007669"/>
    <property type="project" value="TreeGrafter"/>
</dbReference>
<keyword evidence="11" id="KW-0676">Redox-active center</keyword>
<evidence type="ECO:0000256" key="9">
    <source>
        <dbReference type="ARBA" id="ARBA00023078"/>
    </source>
</evidence>
<dbReference type="EC" id="1.11.1.24" evidence="2"/>
<evidence type="ECO:0000256" key="1">
    <source>
        <dbReference type="ARBA" id="ARBA00004456"/>
    </source>
</evidence>
<protein>
    <recommendedName>
        <fullName evidence="2">thioredoxin-dependent peroxiredoxin</fullName>
        <ecNumber evidence="2">1.11.1.24</ecNumber>
    </recommendedName>
    <alternativeName>
        <fullName evidence="12">Thioredoxin peroxidase</fullName>
    </alternativeName>
    <alternativeName>
        <fullName evidence="14">Thioredoxin-dependent peroxiredoxin Q</fullName>
    </alternativeName>
</protein>
<dbReference type="SUPFAM" id="SSF52833">
    <property type="entry name" value="Thioredoxin-like"/>
    <property type="match status" value="1"/>
</dbReference>
<evidence type="ECO:0000256" key="7">
    <source>
        <dbReference type="ARBA" id="ARBA00022946"/>
    </source>
</evidence>
<comment type="similarity">
    <text evidence="13">Belongs to the peroxiredoxin family. BCP/PrxQ subfamily.</text>
</comment>
<evidence type="ECO:0000256" key="3">
    <source>
        <dbReference type="ARBA" id="ARBA00022528"/>
    </source>
</evidence>
<dbReference type="InterPro" id="IPR050924">
    <property type="entry name" value="Peroxiredoxin_BCP/PrxQ"/>
</dbReference>
<comment type="catalytic activity">
    <reaction evidence="15">
        <text>a hydroperoxide + [thioredoxin]-dithiol = an alcohol + [thioredoxin]-disulfide + H2O</text>
        <dbReference type="Rhea" id="RHEA:62620"/>
        <dbReference type="Rhea" id="RHEA-COMP:10698"/>
        <dbReference type="Rhea" id="RHEA-COMP:10700"/>
        <dbReference type="ChEBI" id="CHEBI:15377"/>
        <dbReference type="ChEBI" id="CHEBI:29950"/>
        <dbReference type="ChEBI" id="CHEBI:30879"/>
        <dbReference type="ChEBI" id="CHEBI:35924"/>
        <dbReference type="ChEBI" id="CHEBI:50058"/>
        <dbReference type="EC" id="1.11.1.24"/>
    </reaction>
</comment>
<evidence type="ECO:0000259" key="16">
    <source>
        <dbReference type="PROSITE" id="PS51352"/>
    </source>
</evidence>
<name>A0A7S3VHC4_DUNTE</name>
<evidence type="ECO:0000256" key="13">
    <source>
        <dbReference type="ARBA" id="ARBA00038489"/>
    </source>
</evidence>
<dbReference type="InterPro" id="IPR000866">
    <property type="entry name" value="AhpC/TSA"/>
</dbReference>
<evidence type="ECO:0000256" key="12">
    <source>
        <dbReference type="ARBA" id="ARBA00032824"/>
    </source>
</evidence>
<dbReference type="Pfam" id="PF00578">
    <property type="entry name" value="AhpC-TSA"/>
    <property type="match status" value="1"/>
</dbReference>
<dbReference type="EMBL" id="HBIP01000238">
    <property type="protein sequence ID" value="CAE0485077.1"/>
    <property type="molecule type" value="Transcribed_RNA"/>
</dbReference>
<evidence type="ECO:0000313" key="17">
    <source>
        <dbReference type="EMBL" id="CAE0485077.1"/>
    </source>
</evidence>
<reference evidence="17" key="1">
    <citation type="submission" date="2021-01" db="EMBL/GenBank/DDBJ databases">
        <authorList>
            <person name="Corre E."/>
            <person name="Pelletier E."/>
            <person name="Niang G."/>
            <person name="Scheremetjew M."/>
            <person name="Finn R."/>
            <person name="Kale V."/>
            <person name="Holt S."/>
            <person name="Cochrane G."/>
            <person name="Meng A."/>
            <person name="Brown T."/>
            <person name="Cohen L."/>
        </authorList>
    </citation>
    <scope>NUCLEOTIDE SEQUENCE</scope>
    <source>
        <strain evidence="17">CCMP1320</strain>
    </source>
</reference>
<dbReference type="GO" id="GO:0008379">
    <property type="term" value="F:thioredoxin peroxidase activity"/>
    <property type="evidence" value="ECO:0007669"/>
    <property type="project" value="TreeGrafter"/>
</dbReference>
<evidence type="ECO:0000256" key="15">
    <source>
        <dbReference type="ARBA" id="ARBA00049091"/>
    </source>
</evidence>
<dbReference type="PROSITE" id="PS51352">
    <property type="entry name" value="THIOREDOXIN_2"/>
    <property type="match status" value="1"/>
</dbReference>
<proteinExistence type="inferred from homology"/>
<evidence type="ECO:0000256" key="6">
    <source>
        <dbReference type="ARBA" id="ARBA00022862"/>
    </source>
</evidence>
<dbReference type="GO" id="GO:0009543">
    <property type="term" value="C:chloroplast thylakoid lumen"/>
    <property type="evidence" value="ECO:0007669"/>
    <property type="project" value="UniProtKB-SubCell"/>
</dbReference>
<organism evidence="17">
    <name type="scientific">Dunaliella tertiolecta</name>
    <name type="common">Green alga</name>
    <dbReference type="NCBI Taxonomy" id="3047"/>
    <lineage>
        <taxon>Eukaryota</taxon>
        <taxon>Viridiplantae</taxon>
        <taxon>Chlorophyta</taxon>
        <taxon>core chlorophytes</taxon>
        <taxon>Chlorophyceae</taxon>
        <taxon>CS clade</taxon>
        <taxon>Chlamydomonadales</taxon>
        <taxon>Dunaliellaceae</taxon>
        <taxon>Dunaliella</taxon>
    </lineage>
</organism>
<dbReference type="PANTHER" id="PTHR42801">
    <property type="entry name" value="THIOREDOXIN-DEPENDENT PEROXIDE REDUCTASE"/>
    <property type="match status" value="1"/>
</dbReference>
<dbReference type="FunFam" id="3.40.30.10:FF:000122">
    <property type="entry name" value="Peroxiredoxin Q chloroplastic"/>
    <property type="match status" value="1"/>
</dbReference>
<keyword evidence="9" id="KW-0793">Thylakoid</keyword>
<accession>A0A7S3VHC4</accession>
<dbReference type="PANTHER" id="PTHR42801:SF4">
    <property type="entry name" value="AHPC_TSA FAMILY PROTEIN"/>
    <property type="match status" value="1"/>
</dbReference>
<evidence type="ECO:0000256" key="5">
    <source>
        <dbReference type="ARBA" id="ARBA00022640"/>
    </source>
</evidence>
<comment type="subcellular location">
    <subcellularLocation>
        <location evidence="1">Plastid</location>
        <location evidence="1">Chloroplast thylakoid lumen</location>
    </subcellularLocation>
</comment>
<gene>
    <name evidence="17" type="ORF">DTER00134_LOCUS116</name>
</gene>
<dbReference type="GO" id="GO:0045454">
    <property type="term" value="P:cell redox homeostasis"/>
    <property type="evidence" value="ECO:0007669"/>
    <property type="project" value="TreeGrafter"/>
</dbReference>
<keyword evidence="10" id="KW-1015">Disulfide bond</keyword>
<evidence type="ECO:0000256" key="14">
    <source>
        <dbReference type="ARBA" id="ARBA00042163"/>
    </source>
</evidence>